<dbReference type="OrthoDB" id="2112405at2"/>
<evidence type="ECO:0000259" key="1">
    <source>
        <dbReference type="Pfam" id="PF13280"/>
    </source>
</evidence>
<organism evidence="2 3">
    <name type="scientific">Halalkalibacter wakoensis JCM 9140</name>
    <dbReference type="NCBI Taxonomy" id="1236970"/>
    <lineage>
        <taxon>Bacteria</taxon>
        <taxon>Bacillati</taxon>
        <taxon>Bacillota</taxon>
        <taxon>Bacilli</taxon>
        <taxon>Bacillales</taxon>
        <taxon>Bacillaceae</taxon>
        <taxon>Halalkalibacter</taxon>
    </lineage>
</organism>
<dbReference type="EMBL" id="BAUT01000004">
    <property type="protein sequence ID" value="GAE24837.1"/>
    <property type="molecule type" value="Genomic_DNA"/>
</dbReference>
<sequence length="74" mass="8990">MEQLLKNSIKEKRMLEMIYQAADGSLSQRIVRIKTFNELHVVAYCYERKGFRMFRLDRILSVQYVRGNREKQVY</sequence>
<feature type="domain" description="WYL" evidence="1">
    <location>
        <begin position="4"/>
        <end position="63"/>
    </location>
</feature>
<name>W4PYM8_9BACI</name>
<gene>
    <name evidence="2" type="ORF">JCM9140_790</name>
</gene>
<dbReference type="InterPro" id="IPR026881">
    <property type="entry name" value="WYL_dom"/>
</dbReference>
<proteinExistence type="predicted"/>
<accession>W4PYM8</accession>
<protein>
    <recommendedName>
        <fullName evidence="1">WYL domain-containing protein</fullName>
    </recommendedName>
</protein>
<dbReference type="RefSeq" id="WP_034742396.1">
    <property type="nucleotide sequence ID" value="NZ_BAUT01000004.1"/>
</dbReference>
<comment type="caution">
    <text evidence="2">The sequence shown here is derived from an EMBL/GenBank/DDBJ whole genome shotgun (WGS) entry which is preliminary data.</text>
</comment>
<dbReference type="Proteomes" id="UP000018890">
    <property type="component" value="Unassembled WGS sequence"/>
</dbReference>
<dbReference type="Pfam" id="PF13280">
    <property type="entry name" value="WYL"/>
    <property type="match status" value="1"/>
</dbReference>
<dbReference type="PROSITE" id="PS52050">
    <property type="entry name" value="WYL"/>
    <property type="match status" value="1"/>
</dbReference>
<keyword evidence="3" id="KW-1185">Reference proteome</keyword>
<evidence type="ECO:0000313" key="3">
    <source>
        <dbReference type="Proteomes" id="UP000018890"/>
    </source>
</evidence>
<dbReference type="STRING" id="1236970.JCM9140_790"/>
<dbReference type="AlphaFoldDB" id="W4PYM8"/>
<evidence type="ECO:0000313" key="2">
    <source>
        <dbReference type="EMBL" id="GAE24837.1"/>
    </source>
</evidence>
<reference evidence="2" key="1">
    <citation type="journal article" date="2014" name="Genome Announc.">
        <title>Draft Genome Sequences of Three Alkaliphilic Bacillus Strains, Bacillus wakoensis JCM 9140T, Bacillus akibai JCM 9157T, and Bacillus hemicellulosilyticus JCM 9152T.</title>
        <authorList>
            <person name="Yuki M."/>
            <person name="Oshima K."/>
            <person name="Suda W."/>
            <person name="Oshida Y."/>
            <person name="Kitamura K."/>
            <person name="Iida T."/>
            <person name="Hattori M."/>
            <person name="Ohkuma M."/>
        </authorList>
    </citation>
    <scope>NUCLEOTIDE SEQUENCE [LARGE SCALE GENOMIC DNA]</scope>
    <source>
        <strain evidence="2">JCM 9140</strain>
    </source>
</reference>